<sequence length="268" mass="30675">MTRCKGTHRGVRVPLPTHLSLEQVYREAWALRPWRKGPFCFLQGDRGFCIESEWQSYMKWDLIKGAINLEGLEVADIGCNNGYYLFCMQEQCPKSLVGFDPSALFKKQFHWLNGFLQTSIAYEELSVENLRTYPKCFDVLFCLGVLYHRKDPHNTLKALFMGLKPSGVLVLDTLIFESPLEVALCPTTYAKMSNVYFIPSVKALQNWAFKAGFKECAPLAFKPTTTVEQHKTPWIEGLSLESFLDPKDSSKSIEGYPAPLRGYFMLRK</sequence>
<dbReference type="Proteomes" id="UP000046090">
    <property type="component" value="Unassembled WGS sequence"/>
</dbReference>
<dbReference type="InterPro" id="IPR029063">
    <property type="entry name" value="SAM-dependent_MTases_sf"/>
</dbReference>
<dbReference type="NCBIfam" id="NF011650">
    <property type="entry name" value="PRK15068.1"/>
    <property type="match status" value="1"/>
</dbReference>
<name>A0A0K2Y690_HELHE</name>
<dbReference type="EMBL" id="CDMK01000001">
    <property type="protein sequence ID" value="CRI33642.1"/>
    <property type="molecule type" value="Genomic_DNA"/>
</dbReference>
<protein>
    <submittedName>
        <fullName evidence="1">tRNA (5-methoxyuridine) 34 synthase</fullName>
    </submittedName>
</protein>
<evidence type="ECO:0000313" key="2">
    <source>
        <dbReference type="Proteomes" id="UP000046090"/>
    </source>
</evidence>
<dbReference type="Pfam" id="PF08003">
    <property type="entry name" value="Methyltransf_9"/>
    <property type="match status" value="1"/>
</dbReference>
<dbReference type="AlphaFoldDB" id="A0A0K2Y690"/>
<keyword evidence="2" id="KW-1185">Reference proteome</keyword>
<proteinExistence type="predicted"/>
<organism evidence="1 2">
    <name type="scientific">Helicobacter heilmannii</name>
    <dbReference type="NCBI Taxonomy" id="35817"/>
    <lineage>
        <taxon>Bacteria</taxon>
        <taxon>Pseudomonadati</taxon>
        <taxon>Campylobacterota</taxon>
        <taxon>Epsilonproteobacteria</taxon>
        <taxon>Campylobacterales</taxon>
        <taxon>Helicobacteraceae</taxon>
        <taxon>Helicobacter</taxon>
    </lineage>
</organism>
<dbReference type="CDD" id="cd02440">
    <property type="entry name" value="AdoMet_MTases"/>
    <property type="match status" value="1"/>
</dbReference>
<evidence type="ECO:0000313" key="1">
    <source>
        <dbReference type="EMBL" id="CRI33642.1"/>
    </source>
</evidence>
<gene>
    <name evidence="1" type="ORF">HHE01_08460</name>
</gene>
<reference evidence="2" key="1">
    <citation type="submission" date="2014-12" db="EMBL/GenBank/DDBJ databases">
        <authorList>
            <person name="Smet A."/>
        </authorList>
    </citation>
    <scope>NUCLEOTIDE SEQUENCE [LARGE SCALE GENOMIC DNA]</scope>
</reference>
<dbReference type="Gene3D" id="3.40.50.150">
    <property type="entry name" value="Vaccinia Virus protein VP39"/>
    <property type="match status" value="1"/>
</dbReference>
<dbReference type="SUPFAM" id="SSF53335">
    <property type="entry name" value="S-adenosyl-L-methionine-dependent methyltransferases"/>
    <property type="match status" value="1"/>
</dbReference>
<accession>A0A0K2Y690</accession>
<dbReference type="InterPro" id="IPR027555">
    <property type="entry name" value="Mo5U34_MeTrfas-like"/>
</dbReference>